<feature type="domain" description="SAM-dependent methyltransferase TRM5/TYW2-type" evidence="12">
    <location>
        <begin position="58"/>
        <end position="557"/>
    </location>
</feature>
<feature type="region of interest" description="Disordered" evidence="11">
    <location>
        <begin position="414"/>
        <end position="449"/>
    </location>
</feature>
<feature type="binding site" evidence="10">
    <location>
        <position position="147"/>
    </location>
    <ligand>
        <name>S-adenosyl-L-methionine</name>
        <dbReference type="ChEBI" id="CHEBI:59789"/>
    </ligand>
</feature>
<evidence type="ECO:0000256" key="9">
    <source>
        <dbReference type="ARBA" id="ARBA00047783"/>
    </source>
</evidence>
<evidence type="ECO:0000256" key="2">
    <source>
        <dbReference type="ARBA" id="ARBA00022490"/>
    </source>
</evidence>
<sequence>MLLSSDREDEIDPEGLAFIKDRAIELLPYDIKLTYDFWDSNDILSTILPPDVVVPNSFTSMGHIIHLNLRAHQLPFKHLIGEVFLSKSPGMRTVVNKTDKIHAQYRYFEMELLAGEPDFMVHVSESRHTFMFDYREVYFNTRLGTEHDRIVSKLSGNGLVCDVMGGVGPFAIPAAAKGCAVMLNDLNPAAIKWAKLNVEKNDVSDLIRLYEMDGVDFIRKSVIDAFKKPFPPFKPRIGRQERKRLEWLEEKKEKKRLAKPLRAPSLNRRNDGQGTSRGRKTDNVFQSPISRPQNDARPSSPTSSRTPKTPLLMNPTVSHRNPPSPPQDRSFSTLETPVTSYTDQAQRPDDESRESPSTSPADLDVVDAAPDEEPQTSDDVQSTQTTAPDITPPLSEAMSHLPTVSKLSAIPSLSDPAAVIPPSTKSVPRPKYSPSSNPQSLPDLPNGMERRTPTHYILNLPTTAIQFLFAFRGLLRPIMETHLMAQYYSPTKNMPMIHVYCFTNALDEDSMRADILKRASDQLKYPLTLDMPELELHYVRKVAPTKTGWCLSFRLPWAVAIENVSEAEIRVLQDELRKIHEDMEGLPDDDDAYEENPIFPDARKKDRKEFPKVDMI</sequence>
<keyword evidence="3 10" id="KW-0489">Methyltransferase</keyword>
<feature type="compositionally biased region" description="Low complexity" evidence="11">
    <location>
        <begin position="377"/>
        <end position="386"/>
    </location>
</feature>
<protein>
    <recommendedName>
        <fullName evidence="10">tRNA (guanine(37)-N1)-methyltransferase</fullName>
        <ecNumber evidence="10">2.1.1.228</ecNumber>
    </recommendedName>
    <alternativeName>
        <fullName evidence="10">M1G-methyltransferase</fullName>
    </alternativeName>
    <alternativeName>
        <fullName evidence="10">tRNA [GM37] methyltransferase</fullName>
    </alternativeName>
    <alternativeName>
        <fullName evidence="10">tRNA methyltransferase 5</fullName>
    </alternativeName>
</protein>
<feature type="compositionally biased region" description="Basic and acidic residues" evidence="11">
    <location>
        <begin position="601"/>
        <end position="616"/>
    </location>
</feature>
<dbReference type="PROSITE" id="PS51684">
    <property type="entry name" value="SAM_MT_TRM5_TYW2"/>
    <property type="match status" value="1"/>
</dbReference>
<comment type="catalytic activity">
    <reaction evidence="9 10">
        <text>guanosine(37) in tRNA + S-adenosyl-L-methionine = N(1)-methylguanosine(37) in tRNA + S-adenosyl-L-homocysteine + H(+)</text>
        <dbReference type="Rhea" id="RHEA:36899"/>
        <dbReference type="Rhea" id="RHEA-COMP:10145"/>
        <dbReference type="Rhea" id="RHEA-COMP:10147"/>
        <dbReference type="ChEBI" id="CHEBI:15378"/>
        <dbReference type="ChEBI" id="CHEBI:57856"/>
        <dbReference type="ChEBI" id="CHEBI:59789"/>
        <dbReference type="ChEBI" id="CHEBI:73542"/>
        <dbReference type="ChEBI" id="CHEBI:74269"/>
        <dbReference type="EC" id="2.1.1.228"/>
    </reaction>
</comment>
<comment type="similarity">
    <text evidence="1">Belongs to the class I-like SAM-binding methyltransferase superfamily. TRM5/TYW2 family.</text>
</comment>
<feature type="compositionally biased region" description="Polar residues" evidence="11">
    <location>
        <begin position="315"/>
        <end position="345"/>
    </location>
</feature>
<keyword evidence="2 10" id="KW-0963">Cytoplasm</keyword>
<dbReference type="SUPFAM" id="SSF53335">
    <property type="entry name" value="S-adenosyl-L-methionine-dependent methyltransferases"/>
    <property type="match status" value="1"/>
</dbReference>
<feature type="region of interest" description="Disordered" evidence="11">
    <location>
        <begin position="253"/>
        <end position="397"/>
    </location>
</feature>
<evidence type="ECO:0000256" key="4">
    <source>
        <dbReference type="ARBA" id="ARBA00022679"/>
    </source>
</evidence>
<feature type="compositionally biased region" description="Polar residues" evidence="11">
    <location>
        <begin position="283"/>
        <end position="293"/>
    </location>
</feature>
<feature type="region of interest" description="Disordered" evidence="11">
    <location>
        <begin position="583"/>
        <end position="616"/>
    </location>
</feature>
<dbReference type="GO" id="GO:0070901">
    <property type="term" value="P:mitochondrial tRNA methylation"/>
    <property type="evidence" value="ECO:0007669"/>
    <property type="project" value="UniProtKB-ARBA"/>
</dbReference>
<keyword evidence="4 10" id="KW-0808">Transferase</keyword>
<evidence type="ECO:0000256" key="6">
    <source>
        <dbReference type="ARBA" id="ARBA00022694"/>
    </source>
</evidence>
<keyword evidence="6 10" id="KW-0819">tRNA processing</keyword>
<dbReference type="FunFam" id="3.30.300.110:FF:000001">
    <property type="entry name" value="tRNA (guanine(37)-N1)-methyltransferase"/>
    <property type="match status" value="1"/>
</dbReference>
<feature type="binding site" evidence="10">
    <location>
        <begin position="213"/>
        <end position="214"/>
    </location>
    <ligand>
        <name>S-adenosyl-L-methionine</name>
        <dbReference type="ChEBI" id="CHEBI:59789"/>
    </ligand>
</feature>
<dbReference type="InterPro" id="IPR029063">
    <property type="entry name" value="SAM-dependent_MTases_sf"/>
</dbReference>
<dbReference type="InterPro" id="IPR056744">
    <property type="entry name" value="TRM5/TYW2-like_N"/>
</dbReference>
<evidence type="ECO:0000256" key="8">
    <source>
        <dbReference type="ARBA" id="ARBA00023242"/>
    </source>
</evidence>
<dbReference type="OrthoDB" id="408788at2759"/>
<reference evidence="13 14" key="1">
    <citation type="journal article" date="2012" name="Science">
        <title>The Paleozoic origin of enzymatic lignin decomposition reconstructed from 31 fungal genomes.</title>
        <authorList>
            <person name="Floudas D."/>
            <person name="Binder M."/>
            <person name="Riley R."/>
            <person name="Barry K."/>
            <person name="Blanchette R.A."/>
            <person name="Henrissat B."/>
            <person name="Martinez A.T."/>
            <person name="Otillar R."/>
            <person name="Spatafora J.W."/>
            <person name="Yadav J.S."/>
            <person name="Aerts A."/>
            <person name="Benoit I."/>
            <person name="Boyd A."/>
            <person name="Carlson A."/>
            <person name="Copeland A."/>
            <person name="Coutinho P.M."/>
            <person name="de Vries R.P."/>
            <person name="Ferreira P."/>
            <person name="Findley K."/>
            <person name="Foster B."/>
            <person name="Gaskell J."/>
            <person name="Glotzer D."/>
            <person name="Gorecki P."/>
            <person name="Heitman J."/>
            <person name="Hesse C."/>
            <person name="Hori C."/>
            <person name="Igarashi K."/>
            <person name="Jurgens J.A."/>
            <person name="Kallen N."/>
            <person name="Kersten P."/>
            <person name="Kohler A."/>
            <person name="Kuees U."/>
            <person name="Kumar T.K.A."/>
            <person name="Kuo A."/>
            <person name="LaButti K."/>
            <person name="Larrondo L.F."/>
            <person name="Lindquist E."/>
            <person name="Ling A."/>
            <person name="Lombard V."/>
            <person name="Lucas S."/>
            <person name="Lundell T."/>
            <person name="Martin R."/>
            <person name="McLaughlin D.J."/>
            <person name="Morgenstern I."/>
            <person name="Morin E."/>
            <person name="Murat C."/>
            <person name="Nagy L.G."/>
            <person name="Nolan M."/>
            <person name="Ohm R.A."/>
            <person name="Patyshakuliyeva A."/>
            <person name="Rokas A."/>
            <person name="Ruiz-Duenas F.J."/>
            <person name="Sabat G."/>
            <person name="Salamov A."/>
            <person name="Samejima M."/>
            <person name="Schmutz J."/>
            <person name="Slot J.C."/>
            <person name="St John F."/>
            <person name="Stenlid J."/>
            <person name="Sun H."/>
            <person name="Sun S."/>
            <person name="Syed K."/>
            <person name="Tsang A."/>
            <person name="Wiebenga A."/>
            <person name="Young D."/>
            <person name="Pisabarro A."/>
            <person name="Eastwood D.C."/>
            <person name="Martin F."/>
            <person name="Cullen D."/>
            <person name="Grigoriev I.V."/>
            <person name="Hibbett D.S."/>
        </authorList>
    </citation>
    <scope>NUCLEOTIDE SEQUENCE [LARGE SCALE GENOMIC DNA]</scope>
    <source>
        <strain evidence="13 14">DJM-731 SS1</strain>
    </source>
</reference>
<proteinExistence type="inferred from homology"/>
<evidence type="ECO:0000256" key="1">
    <source>
        <dbReference type="ARBA" id="ARBA00009775"/>
    </source>
</evidence>
<dbReference type="GO" id="GO:0002939">
    <property type="term" value="P:tRNA N1-guanine methylation"/>
    <property type="evidence" value="ECO:0007669"/>
    <property type="project" value="TreeGrafter"/>
</dbReference>
<feature type="compositionally biased region" description="Low complexity" evidence="11">
    <location>
        <begin position="297"/>
        <end position="310"/>
    </location>
</feature>
<comment type="function">
    <text evidence="10">Specifically methylates the N1 position of guanosine-37 in various cytoplasmic and mitochondrial tRNAs. Methylation is not dependent on the nature of the nucleoside 5' of the target nucleoside. This is the first step in the biosynthesis of wybutosine (yW), a modified base adjacent to the anticodon of tRNAs and required for accurate decoding.</text>
</comment>
<keyword evidence="8 10" id="KW-0539">Nucleus</keyword>
<dbReference type="Pfam" id="PF02475">
    <property type="entry name" value="TRM5-TYW2_MTfase"/>
    <property type="match status" value="1"/>
</dbReference>
<dbReference type="InterPro" id="IPR030382">
    <property type="entry name" value="MeTrfase_TRM5/TYW2"/>
</dbReference>
<dbReference type="Pfam" id="PF25133">
    <property type="entry name" value="TYW2_N_2"/>
    <property type="match status" value="1"/>
</dbReference>
<dbReference type="STRING" id="1858805.M5G1L9"/>
<dbReference type="EMBL" id="JH795861">
    <property type="protein sequence ID" value="EJU02614.1"/>
    <property type="molecule type" value="Genomic_DNA"/>
</dbReference>
<dbReference type="GO" id="GO:0052906">
    <property type="term" value="F:tRNA (guanine(37)-N1)-methyltransferase activity"/>
    <property type="evidence" value="ECO:0007669"/>
    <property type="project" value="UniProtKB-UniRule"/>
</dbReference>
<dbReference type="GO" id="GO:0005634">
    <property type="term" value="C:nucleus"/>
    <property type="evidence" value="ECO:0007669"/>
    <property type="project" value="UniProtKB-SubCell"/>
</dbReference>
<comment type="subcellular location">
    <subcellularLocation>
        <location evidence="10">Mitochondrion matrix</location>
    </subcellularLocation>
    <subcellularLocation>
        <location evidence="10">Nucleus</location>
    </subcellularLocation>
    <subcellularLocation>
        <location evidence="10">Cytoplasm</location>
    </subcellularLocation>
    <text evidence="10">Predominantly in the mitochondria and in the nucleus.</text>
</comment>
<dbReference type="Gene3D" id="3.30.300.110">
    <property type="entry name" value="Met-10+ protein-like domains"/>
    <property type="match status" value="1"/>
</dbReference>
<keyword evidence="14" id="KW-1185">Reference proteome</keyword>
<dbReference type="PANTHER" id="PTHR23245">
    <property type="entry name" value="TRNA METHYLTRANSFERASE"/>
    <property type="match status" value="1"/>
</dbReference>
<comment type="subunit">
    <text evidence="10">Monomer.</text>
</comment>
<dbReference type="PANTHER" id="PTHR23245:SF36">
    <property type="entry name" value="TRNA (GUANINE(37)-N1)-METHYLTRANSFERASE"/>
    <property type="match status" value="1"/>
</dbReference>
<accession>M5G1L9</accession>
<dbReference type="HOGENOM" id="CLU_443443_0_0_1"/>
<name>M5G1L9_DACPD</name>
<dbReference type="Gene3D" id="3.40.50.150">
    <property type="entry name" value="Vaccinia Virus protein VP39"/>
    <property type="match status" value="2"/>
</dbReference>
<comment type="similarity">
    <text evidence="10">Belongs to the TRM5 / TYW2 family.</text>
</comment>
<evidence type="ECO:0000256" key="5">
    <source>
        <dbReference type="ARBA" id="ARBA00022691"/>
    </source>
</evidence>
<dbReference type="InterPro" id="IPR025792">
    <property type="entry name" value="tRNA_Gua_MeTrfase_euk"/>
</dbReference>
<dbReference type="AlphaFoldDB" id="M5G1L9"/>
<organism evidence="13 14">
    <name type="scientific">Dacryopinax primogenitus (strain DJM 731)</name>
    <name type="common">Brown rot fungus</name>
    <dbReference type="NCBI Taxonomy" id="1858805"/>
    <lineage>
        <taxon>Eukaryota</taxon>
        <taxon>Fungi</taxon>
        <taxon>Dikarya</taxon>
        <taxon>Basidiomycota</taxon>
        <taxon>Agaricomycotina</taxon>
        <taxon>Dacrymycetes</taxon>
        <taxon>Dacrymycetales</taxon>
        <taxon>Dacrymycetaceae</taxon>
        <taxon>Dacryopinax</taxon>
    </lineage>
</organism>
<dbReference type="Proteomes" id="UP000030653">
    <property type="component" value="Unassembled WGS sequence"/>
</dbReference>
<evidence type="ECO:0000256" key="11">
    <source>
        <dbReference type="SAM" id="MobiDB-lite"/>
    </source>
</evidence>
<gene>
    <name evidence="10" type="primary">TRM5</name>
    <name evidence="13" type="ORF">DACRYDRAFT_88387</name>
</gene>
<dbReference type="GO" id="GO:0005759">
    <property type="term" value="C:mitochondrial matrix"/>
    <property type="evidence" value="ECO:0007669"/>
    <property type="project" value="UniProtKB-SubCell"/>
</dbReference>
<evidence type="ECO:0000256" key="10">
    <source>
        <dbReference type="HAMAP-Rule" id="MF_03152"/>
    </source>
</evidence>
<dbReference type="HAMAP" id="MF_03152">
    <property type="entry name" value="TRM5"/>
    <property type="match status" value="1"/>
</dbReference>
<evidence type="ECO:0000259" key="12">
    <source>
        <dbReference type="PROSITE" id="PS51684"/>
    </source>
</evidence>
<feature type="binding site" evidence="10">
    <location>
        <position position="459"/>
    </location>
    <ligand>
        <name>S-adenosyl-L-methionine</name>
        <dbReference type="ChEBI" id="CHEBI:59789"/>
    </ligand>
</feature>
<evidence type="ECO:0000313" key="14">
    <source>
        <dbReference type="Proteomes" id="UP000030653"/>
    </source>
</evidence>
<keyword evidence="7 10" id="KW-0496">Mitochondrion</keyword>
<evidence type="ECO:0000256" key="7">
    <source>
        <dbReference type="ARBA" id="ARBA00023128"/>
    </source>
</evidence>
<keyword evidence="5 10" id="KW-0949">S-adenosyl-L-methionine</keyword>
<evidence type="ECO:0000313" key="13">
    <source>
        <dbReference type="EMBL" id="EJU02614.1"/>
    </source>
</evidence>
<dbReference type="EC" id="2.1.1.228" evidence="10"/>
<feature type="compositionally biased region" description="Acidic residues" evidence="11">
    <location>
        <begin position="584"/>
        <end position="594"/>
    </location>
</feature>
<evidence type="ECO:0000256" key="3">
    <source>
        <dbReference type="ARBA" id="ARBA00022603"/>
    </source>
</evidence>
<feature type="binding site" evidence="10">
    <location>
        <begin position="185"/>
        <end position="186"/>
    </location>
    <ligand>
        <name>S-adenosyl-L-methionine</name>
        <dbReference type="ChEBI" id="CHEBI:59789"/>
    </ligand>
</feature>
<dbReference type="InterPro" id="IPR056743">
    <property type="entry name" value="TRM5-TYW2-like_MTfase"/>
</dbReference>